<reference evidence="2" key="1">
    <citation type="journal article" date="2019" name="Int. J. Syst. Evol. Microbiol.">
        <title>The Global Catalogue of Microorganisms (GCM) 10K type strain sequencing project: providing services to taxonomists for standard genome sequencing and annotation.</title>
        <authorList>
            <consortium name="The Broad Institute Genomics Platform"/>
            <consortium name="The Broad Institute Genome Sequencing Center for Infectious Disease"/>
            <person name="Wu L."/>
            <person name="Ma J."/>
        </authorList>
    </citation>
    <scope>NUCLEOTIDE SEQUENCE [LARGE SCALE GENOMIC DNA]</scope>
    <source>
        <strain evidence="2">CGMCC 1.12931</strain>
    </source>
</reference>
<protein>
    <recommendedName>
        <fullName evidence="3">Peptidylprolyl isomerase</fullName>
    </recommendedName>
</protein>
<sequence>MSCSYFQKSDNRKPLAKAGNAYLYEEDLPNFSTEINSKEDSIASVKRFVEKWALKNLLLDKAKFNLTKEKQEEFNEMAEQYRVQLYINAYKDALIEKNLNYTTSEEDILAYYEEKKQNFKLKEKLLKLRYLVMKTDLKDVDKIKSRFNSFTIEDQEYLRAKSLEFKLHMLNDSVWVRFEDVQRQLPSIQEEFSKKIDNEIQKTLSFQDSIFTYFIHVNEILSPNEVPPISYLKPTIEQILENKRKLELNKQLEKDIIDDAIQNNDFKTF</sequence>
<accession>A0ABQ1SLE1</accession>
<evidence type="ECO:0000313" key="1">
    <source>
        <dbReference type="EMBL" id="GGE42491.1"/>
    </source>
</evidence>
<gene>
    <name evidence="1" type="ORF">GCM10010832_23060</name>
</gene>
<proteinExistence type="predicted"/>
<organism evidence="1 2">
    <name type="scientific">Psychroflexus planctonicus</name>
    <dbReference type="NCBI Taxonomy" id="1526575"/>
    <lineage>
        <taxon>Bacteria</taxon>
        <taxon>Pseudomonadati</taxon>
        <taxon>Bacteroidota</taxon>
        <taxon>Flavobacteriia</taxon>
        <taxon>Flavobacteriales</taxon>
        <taxon>Flavobacteriaceae</taxon>
        <taxon>Psychroflexus</taxon>
    </lineage>
</organism>
<comment type="caution">
    <text evidence="1">The sequence shown here is derived from an EMBL/GenBank/DDBJ whole genome shotgun (WGS) entry which is preliminary data.</text>
</comment>
<evidence type="ECO:0008006" key="3">
    <source>
        <dbReference type="Google" id="ProtNLM"/>
    </source>
</evidence>
<dbReference type="EMBL" id="BMGM01000011">
    <property type="protein sequence ID" value="GGE42491.1"/>
    <property type="molecule type" value="Genomic_DNA"/>
</dbReference>
<dbReference type="Proteomes" id="UP000599179">
    <property type="component" value="Unassembled WGS sequence"/>
</dbReference>
<keyword evidence="2" id="KW-1185">Reference proteome</keyword>
<name>A0ABQ1SLE1_9FLAO</name>
<evidence type="ECO:0000313" key="2">
    <source>
        <dbReference type="Proteomes" id="UP000599179"/>
    </source>
</evidence>